<reference evidence="1 2" key="1">
    <citation type="journal article" date="2024" name="Plant Biotechnol. J.">
        <title>Genome and CRISPR/Cas9 system of a widespread forest tree (Populus alba) in the world.</title>
        <authorList>
            <person name="Liu Y.J."/>
            <person name="Jiang P.F."/>
            <person name="Han X.M."/>
            <person name="Li X.Y."/>
            <person name="Wang H.M."/>
            <person name="Wang Y.J."/>
            <person name="Wang X.X."/>
            <person name="Zeng Q.Y."/>
        </authorList>
    </citation>
    <scope>NUCLEOTIDE SEQUENCE [LARGE SCALE GENOMIC DNA]</scope>
    <source>
        <strain evidence="2">cv. PAL-ZL1</strain>
    </source>
</reference>
<comment type="caution">
    <text evidence="1">The sequence shown here is derived from an EMBL/GenBank/DDBJ whole genome shotgun (WGS) entry which is preliminary data.</text>
</comment>
<name>A0ACC4AHW7_POPAL</name>
<proteinExistence type="predicted"/>
<gene>
    <name evidence="1" type="ORF">D5086_033791</name>
</gene>
<evidence type="ECO:0000313" key="2">
    <source>
        <dbReference type="Proteomes" id="UP000309997"/>
    </source>
</evidence>
<evidence type="ECO:0000313" key="1">
    <source>
        <dbReference type="EMBL" id="KAL3565745.1"/>
    </source>
</evidence>
<protein>
    <submittedName>
        <fullName evidence="1">Uncharacterized protein</fullName>
    </submittedName>
</protein>
<accession>A0ACC4AHW7</accession>
<dbReference type="EMBL" id="RCHU02000019">
    <property type="protein sequence ID" value="KAL3565745.1"/>
    <property type="molecule type" value="Genomic_DNA"/>
</dbReference>
<organism evidence="1 2">
    <name type="scientific">Populus alba</name>
    <name type="common">White poplar</name>
    <dbReference type="NCBI Taxonomy" id="43335"/>
    <lineage>
        <taxon>Eukaryota</taxon>
        <taxon>Viridiplantae</taxon>
        <taxon>Streptophyta</taxon>
        <taxon>Embryophyta</taxon>
        <taxon>Tracheophyta</taxon>
        <taxon>Spermatophyta</taxon>
        <taxon>Magnoliopsida</taxon>
        <taxon>eudicotyledons</taxon>
        <taxon>Gunneridae</taxon>
        <taxon>Pentapetalae</taxon>
        <taxon>rosids</taxon>
        <taxon>fabids</taxon>
        <taxon>Malpighiales</taxon>
        <taxon>Salicaceae</taxon>
        <taxon>Saliceae</taxon>
        <taxon>Populus</taxon>
    </lineage>
</organism>
<keyword evidence="2" id="KW-1185">Reference proteome</keyword>
<sequence>MPTCDEQVCYLKMAWNLHGQQLFLESLEMEEKILELAEIGVIVVAGVKVDSILSSGCNGKWKSVRKIVMLPILHEQLASDSQSGMILNNRLLILS</sequence>
<dbReference type="Proteomes" id="UP000309997">
    <property type="component" value="Unassembled WGS sequence"/>
</dbReference>